<dbReference type="AlphaFoldDB" id="A0A377FV29"/>
<sequence length="91" mass="10287">MRFFAPVIMTCLALLSYVLFFMIEAFPTLDRPTSFAALAFVSFGVTFFILMDGVRRAKSGKRVLWTYFVLACTLALMTLNLIVWFAGELVS</sequence>
<feature type="transmembrane region" description="Helical" evidence="1">
    <location>
        <begin position="63"/>
        <end position="86"/>
    </location>
</feature>
<feature type="transmembrane region" description="Helical" evidence="1">
    <location>
        <begin position="35"/>
        <end position="51"/>
    </location>
</feature>
<keyword evidence="1" id="KW-0812">Transmembrane</keyword>
<dbReference type="OrthoDB" id="2356242at2"/>
<protein>
    <submittedName>
        <fullName evidence="2">Uncharacterized protein</fullName>
    </submittedName>
</protein>
<reference evidence="2 3" key="1">
    <citation type="submission" date="2018-06" db="EMBL/GenBank/DDBJ databases">
        <authorList>
            <consortium name="Pathogen Informatics"/>
            <person name="Doyle S."/>
        </authorList>
    </citation>
    <scope>NUCLEOTIDE SEQUENCE [LARGE SCALE GENOMIC DNA]</scope>
    <source>
        <strain evidence="2 3">NCTC13163</strain>
    </source>
</reference>
<evidence type="ECO:0000313" key="3">
    <source>
        <dbReference type="Proteomes" id="UP000254060"/>
    </source>
</evidence>
<accession>A0A377FV29</accession>
<evidence type="ECO:0000313" key="2">
    <source>
        <dbReference type="EMBL" id="STO08671.1"/>
    </source>
</evidence>
<proteinExistence type="predicted"/>
<gene>
    <name evidence="2" type="ORF">NCTC13163_02046</name>
</gene>
<dbReference type="STRING" id="1397694.GCA_000702585_02537"/>
<keyword evidence="1" id="KW-0472">Membrane</keyword>
<name>A0A377FV29_9BACL</name>
<organism evidence="2 3">
    <name type="scientific">Exiguobacterium aurantiacum</name>
    <dbReference type="NCBI Taxonomy" id="33987"/>
    <lineage>
        <taxon>Bacteria</taxon>
        <taxon>Bacillati</taxon>
        <taxon>Bacillota</taxon>
        <taxon>Bacilli</taxon>
        <taxon>Bacillales</taxon>
        <taxon>Bacillales Family XII. Incertae Sedis</taxon>
        <taxon>Exiguobacterium</taxon>
    </lineage>
</organism>
<dbReference type="EMBL" id="UGGP01000001">
    <property type="protein sequence ID" value="STO08671.1"/>
    <property type="molecule type" value="Genomic_DNA"/>
</dbReference>
<dbReference type="Proteomes" id="UP000254060">
    <property type="component" value="Unassembled WGS sequence"/>
</dbReference>
<evidence type="ECO:0000256" key="1">
    <source>
        <dbReference type="SAM" id="Phobius"/>
    </source>
</evidence>
<keyword evidence="1" id="KW-1133">Transmembrane helix</keyword>
<dbReference type="RefSeq" id="WP_029335571.1">
    <property type="nucleotide sequence ID" value="NZ_UGGP01000001.1"/>
</dbReference>